<comment type="caution">
    <text evidence="3">The sequence shown here is derived from an EMBL/GenBank/DDBJ whole genome shotgun (WGS) entry which is preliminary data.</text>
</comment>
<evidence type="ECO:0000256" key="1">
    <source>
        <dbReference type="SAM" id="MobiDB-lite"/>
    </source>
</evidence>
<dbReference type="EMBL" id="BMVO01000020">
    <property type="protein sequence ID" value="GHB20632.1"/>
    <property type="molecule type" value="Genomic_DNA"/>
</dbReference>
<keyword evidence="2" id="KW-0472">Membrane</keyword>
<evidence type="ECO:0000313" key="3">
    <source>
        <dbReference type="EMBL" id="GHB20632.1"/>
    </source>
</evidence>
<keyword evidence="2" id="KW-0812">Transmembrane</keyword>
<reference evidence="4" key="1">
    <citation type="journal article" date="2019" name="Int. J. Syst. Evol. Microbiol.">
        <title>The Global Catalogue of Microorganisms (GCM) 10K type strain sequencing project: providing services to taxonomists for standard genome sequencing and annotation.</title>
        <authorList>
            <consortium name="The Broad Institute Genomics Platform"/>
            <consortium name="The Broad Institute Genome Sequencing Center for Infectious Disease"/>
            <person name="Wu L."/>
            <person name="Ma J."/>
        </authorList>
    </citation>
    <scope>NUCLEOTIDE SEQUENCE [LARGE SCALE GENOMIC DNA]</scope>
    <source>
        <strain evidence="4">JCM 4737</strain>
    </source>
</reference>
<evidence type="ECO:0000313" key="4">
    <source>
        <dbReference type="Proteomes" id="UP000599437"/>
    </source>
</evidence>
<keyword evidence="4" id="KW-1185">Reference proteome</keyword>
<accession>A0ABQ3E1N9</accession>
<protein>
    <submittedName>
        <fullName evidence="3">Uncharacterized protein</fullName>
    </submittedName>
</protein>
<name>A0ABQ3E1N9_9ACTN</name>
<proteinExistence type="predicted"/>
<organism evidence="3 4">
    <name type="scientific">Streptomyces chryseus</name>
    <dbReference type="NCBI Taxonomy" id="68186"/>
    <lineage>
        <taxon>Bacteria</taxon>
        <taxon>Bacillati</taxon>
        <taxon>Actinomycetota</taxon>
        <taxon>Actinomycetes</taxon>
        <taxon>Kitasatosporales</taxon>
        <taxon>Streptomycetaceae</taxon>
        <taxon>Streptomyces</taxon>
    </lineage>
</organism>
<sequence>MALADSAPKVPALRAAAATAPVRTRVRSESFFMTGTPGMYSITVGVGVAVAVAVAVGVAVGVGVAVLIPALVRHWCRSRHLRCRRY</sequence>
<dbReference type="Proteomes" id="UP000599437">
    <property type="component" value="Unassembled WGS sequence"/>
</dbReference>
<evidence type="ECO:0000256" key="2">
    <source>
        <dbReference type="SAM" id="Phobius"/>
    </source>
</evidence>
<keyword evidence="2" id="KW-1133">Transmembrane helix</keyword>
<feature type="region of interest" description="Disordered" evidence="1">
    <location>
        <begin position="1"/>
        <end position="20"/>
    </location>
</feature>
<gene>
    <name evidence="3" type="ORF">GCM10010346_50560</name>
</gene>
<feature type="compositionally biased region" description="Low complexity" evidence="1">
    <location>
        <begin position="7"/>
        <end position="20"/>
    </location>
</feature>
<feature type="transmembrane region" description="Helical" evidence="2">
    <location>
        <begin position="39"/>
        <end position="72"/>
    </location>
</feature>